<dbReference type="Pfam" id="PF02880">
    <property type="entry name" value="PGM_PMM_III"/>
    <property type="match status" value="1"/>
</dbReference>
<dbReference type="InterPro" id="IPR005846">
    <property type="entry name" value="A-D-PHexomutase_a/b/a-III"/>
</dbReference>
<evidence type="ECO:0008006" key="9">
    <source>
        <dbReference type="Google" id="ProtNLM"/>
    </source>
</evidence>
<feature type="domain" description="Alpha-D-phosphohexomutase C-terminal" evidence="6">
    <location>
        <begin position="90"/>
        <end position="155"/>
    </location>
</feature>
<evidence type="ECO:0000256" key="2">
    <source>
        <dbReference type="ARBA" id="ARBA00022553"/>
    </source>
</evidence>
<dbReference type="EMBL" id="UINC01217128">
    <property type="protein sequence ID" value="SVE43587.1"/>
    <property type="molecule type" value="Genomic_DNA"/>
</dbReference>
<evidence type="ECO:0000259" key="7">
    <source>
        <dbReference type="Pfam" id="PF02880"/>
    </source>
</evidence>
<keyword evidence="3" id="KW-0479">Metal-binding</keyword>
<keyword evidence="5" id="KW-0413">Isomerase</keyword>
<dbReference type="GO" id="GO:0005829">
    <property type="term" value="C:cytosol"/>
    <property type="evidence" value="ECO:0007669"/>
    <property type="project" value="TreeGrafter"/>
</dbReference>
<accession>A0A383DGH7</accession>
<feature type="non-terminal residue" evidence="8">
    <location>
        <position position="1"/>
    </location>
</feature>
<dbReference type="GO" id="GO:0009252">
    <property type="term" value="P:peptidoglycan biosynthetic process"/>
    <property type="evidence" value="ECO:0007669"/>
    <property type="project" value="TreeGrafter"/>
</dbReference>
<keyword evidence="2" id="KW-0597">Phosphoprotein</keyword>
<dbReference type="InterPro" id="IPR005843">
    <property type="entry name" value="A-D-PHexomutase_C"/>
</dbReference>
<dbReference type="PANTHER" id="PTHR42946">
    <property type="entry name" value="PHOSPHOHEXOSE MUTASE"/>
    <property type="match status" value="1"/>
</dbReference>
<dbReference type="PANTHER" id="PTHR42946:SF1">
    <property type="entry name" value="PHOSPHOGLUCOMUTASE (ALPHA-D-GLUCOSE-1,6-BISPHOSPHATE-DEPENDENT)"/>
    <property type="match status" value="1"/>
</dbReference>
<dbReference type="SUPFAM" id="SSF53738">
    <property type="entry name" value="Phosphoglucomutase, first 3 domains"/>
    <property type="match status" value="1"/>
</dbReference>
<dbReference type="FunFam" id="3.30.310.50:FF:000001">
    <property type="entry name" value="Phosphoglucosamine mutase"/>
    <property type="match status" value="1"/>
</dbReference>
<protein>
    <recommendedName>
        <fullName evidence="9">Phosphoglucosamine mutase</fullName>
    </recommendedName>
</protein>
<comment type="cofactor">
    <cofactor evidence="1">
        <name>Mg(2+)</name>
        <dbReference type="ChEBI" id="CHEBI:18420"/>
    </cofactor>
</comment>
<dbReference type="InterPro" id="IPR036900">
    <property type="entry name" value="A-D-PHexomutase_C_sf"/>
</dbReference>
<dbReference type="Gene3D" id="3.30.310.50">
    <property type="entry name" value="Alpha-D-phosphohexomutase, C-terminal domain"/>
    <property type="match status" value="1"/>
</dbReference>
<organism evidence="8">
    <name type="scientific">marine metagenome</name>
    <dbReference type="NCBI Taxonomy" id="408172"/>
    <lineage>
        <taxon>unclassified sequences</taxon>
        <taxon>metagenomes</taxon>
        <taxon>ecological metagenomes</taxon>
    </lineage>
</organism>
<reference evidence="8" key="1">
    <citation type="submission" date="2018-05" db="EMBL/GenBank/DDBJ databases">
        <authorList>
            <person name="Lanie J.A."/>
            <person name="Ng W.-L."/>
            <person name="Kazmierczak K.M."/>
            <person name="Andrzejewski T.M."/>
            <person name="Davidsen T.M."/>
            <person name="Wayne K.J."/>
            <person name="Tettelin H."/>
            <person name="Glass J.I."/>
            <person name="Rusch D."/>
            <person name="Podicherti R."/>
            <person name="Tsui H.-C.T."/>
            <person name="Winkler M.E."/>
        </authorList>
    </citation>
    <scope>NUCLEOTIDE SEQUENCE</scope>
</reference>
<dbReference type="GO" id="GO:0008966">
    <property type="term" value="F:phosphoglucosamine mutase activity"/>
    <property type="evidence" value="ECO:0007669"/>
    <property type="project" value="TreeGrafter"/>
</dbReference>
<evidence type="ECO:0000313" key="8">
    <source>
        <dbReference type="EMBL" id="SVE43587.1"/>
    </source>
</evidence>
<evidence type="ECO:0000256" key="5">
    <source>
        <dbReference type="ARBA" id="ARBA00023235"/>
    </source>
</evidence>
<dbReference type="SUPFAM" id="SSF55957">
    <property type="entry name" value="Phosphoglucomutase, C-terminal domain"/>
    <property type="match status" value="1"/>
</dbReference>
<dbReference type="GO" id="GO:0004615">
    <property type="term" value="F:phosphomannomutase activity"/>
    <property type="evidence" value="ECO:0007669"/>
    <property type="project" value="TreeGrafter"/>
</dbReference>
<dbReference type="InterPro" id="IPR016055">
    <property type="entry name" value="A-D-PHexomutase_a/b/a-I/II/III"/>
</dbReference>
<evidence type="ECO:0000259" key="6">
    <source>
        <dbReference type="Pfam" id="PF00408"/>
    </source>
</evidence>
<name>A0A383DGH7_9ZZZZ</name>
<dbReference type="GO" id="GO:0046872">
    <property type="term" value="F:metal ion binding"/>
    <property type="evidence" value="ECO:0007669"/>
    <property type="project" value="UniProtKB-KW"/>
</dbReference>
<gene>
    <name evidence="8" type="ORF">METZ01_LOCUS496441</name>
</gene>
<sequence length="165" mass="18040">VMSNIGLARSLEDAGISLIRAQVGDRNVFKEMVAGGHPVGGEQSGHIIFRDHSSTGDGILAAIKLLQFLQGYEMNLDRGAEIMTAYPQVLKNVRVRDKVELETVEPVREIVADVEQRLGAEGRVLLRYSGTEPLLRVMLEGPEQQLVDQLCDDICGVVEDSLGAR</sequence>
<dbReference type="Pfam" id="PF00408">
    <property type="entry name" value="PGM_PMM_IV"/>
    <property type="match status" value="1"/>
</dbReference>
<keyword evidence="4" id="KW-0460">Magnesium</keyword>
<dbReference type="AlphaFoldDB" id="A0A383DGH7"/>
<evidence type="ECO:0000256" key="1">
    <source>
        <dbReference type="ARBA" id="ARBA00001946"/>
    </source>
</evidence>
<dbReference type="GO" id="GO:0006048">
    <property type="term" value="P:UDP-N-acetylglucosamine biosynthetic process"/>
    <property type="evidence" value="ECO:0007669"/>
    <property type="project" value="TreeGrafter"/>
</dbReference>
<evidence type="ECO:0000256" key="4">
    <source>
        <dbReference type="ARBA" id="ARBA00022842"/>
    </source>
</evidence>
<evidence type="ECO:0000256" key="3">
    <source>
        <dbReference type="ARBA" id="ARBA00022723"/>
    </source>
</evidence>
<dbReference type="Gene3D" id="3.40.120.10">
    <property type="entry name" value="Alpha-D-Glucose-1,6-Bisphosphate, subunit A, domain 3"/>
    <property type="match status" value="1"/>
</dbReference>
<dbReference type="InterPro" id="IPR050060">
    <property type="entry name" value="Phosphoglucosamine_mutase"/>
</dbReference>
<feature type="domain" description="Alpha-D-phosphohexomutase alpha/beta/alpha" evidence="7">
    <location>
        <begin position="1"/>
        <end position="85"/>
    </location>
</feature>
<dbReference type="GO" id="GO:0005975">
    <property type="term" value="P:carbohydrate metabolic process"/>
    <property type="evidence" value="ECO:0007669"/>
    <property type="project" value="InterPro"/>
</dbReference>
<proteinExistence type="predicted"/>